<evidence type="ECO:0000256" key="3">
    <source>
        <dbReference type="ARBA" id="ARBA00022691"/>
    </source>
</evidence>
<keyword evidence="3 4" id="KW-0949">S-adenosyl-L-methionine</keyword>
<dbReference type="GO" id="GO:0032259">
    <property type="term" value="P:methylation"/>
    <property type="evidence" value="ECO:0007669"/>
    <property type="project" value="UniProtKB-KW"/>
</dbReference>
<keyword evidence="1 4" id="KW-0489">Methyltransferase</keyword>
<organism evidence="8 9">
    <name type="scientific">Candidatus Segetimicrobium genomatis</name>
    <dbReference type="NCBI Taxonomy" id="2569760"/>
    <lineage>
        <taxon>Bacteria</taxon>
        <taxon>Bacillati</taxon>
        <taxon>Candidatus Sysuimicrobiota</taxon>
        <taxon>Candidatus Sysuimicrobiia</taxon>
        <taxon>Candidatus Sysuimicrobiales</taxon>
        <taxon>Candidatus Segetimicrobiaceae</taxon>
        <taxon>Candidatus Segetimicrobium</taxon>
    </lineage>
</organism>
<keyword evidence="2 4" id="KW-0808">Transferase</keyword>
<name>A0A537LRC6_9BACT</name>
<protein>
    <recommendedName>
        <fullName evidence="4">Release factor glutamine methyltransferase</fullName>
        <shortName evidence="4">RF MTase</shortName>
        <ecNumber evidence="4">2.1.1.297</ecNumber>
    </recommendedName>
    <alternativeName>
        <fullName evidence="4">N5-glutamine methyltransferase PrmC</fullName>
    </alternativeName>
    <alternativeName>
        <fullName evidence="4">Protein-(glutamine-N5) MTase PrmC</fullName>
    </alternativeName>
    <alternativeName>
        <fullName evidence="4">Protein-glutamine N-methyltransferase PrmC</fullName>
    </alternativeName>
</protein>
<sequence>MWACRLRRLSRLSRLGRRILNQLLSIRDAYLMGREHLAASGSAEAPIEAEVLLRHVLQLDRAAFYARWDRPISEDAWSWFQRVLGERATGRPVPYIVGQREFMGLTFAVDERVMIPRPETEVLVEIVLEELKKREHGNAGTPTPAPRARGGAGEREGGSEIQDPGSKIQIVDVGTGSGCIAIALAHRCSQAKVYAIDVSPEALEVARINAARHGVNGEVEFLPGDLLTPLPSQLAGCIDAIVSNPPYVPLAQRGALPREIRDFEPAVAVFIDGDGLAAHRRLIADAPGWLRRSGWLAMEVGAGQADAVSGAMRDDGRYARIRVVADYGGTPRVVVGERAASS</sequence>
<comment type="catalytic activity">
    <reaction evidence="4">
        <text>L-glutaminyl-[peptide chain release factor] + S-adenosyl-L-methionine = N(5)-methyl-L-glutaminyl-[peptide chain release factor] + S-adenosyl-L-homocysteine + H(+)</text>
        <dbReference type="Rhea" id="RHEA:42896"/>
        <dbReference type="Rhea" id="RHEA-COMP:10271"/>
        <dbReference type="Rhea" id="RHEA-COMP:10272"/>
        <dbReference type="ChEBI" id="CHEBI:15378"/>
        <dbReference type="ChEBI" id="CHEBI:30011"/>
        <dbReference type="ChEBI" id="CHEBI:57856"/>
        <dbReference type="ChEBI" id="CHEBI:59789"/>
        <dbReference type="ChEBI" id="CHEBI:61891"/>
        <dbReference type="EC" id="2.1.1.297"/>
    </reaction>
</comment>
<evidence type="ECO:0000313" key="8">
    <source>
        <dbReference type="EMBL" id="TMJ10207.1"/>
    </source>
</evidence>
<dbReference type="InterPro" id="IPR002052">
    <property type="entry name" value="DNA_methylase_N6_adenine_CS"/>
</dbReference>
<dbReference type="InterPro" id="IPR025714">
    <property type="entry name" value="Methyltranfer_dom"/>
</dbReference>
<comment type="function">
    <text evidence="4">Methylates the class 1 translation termination release factors RF1/PrfA and RF2/PrfB on the glutamine residue of the universally conserved GGQ motif.</text>
</comment>
<dbReference type="InterPro" id="IPR019874">
    <property type="entry name" value="RF_methyltr_PrmC"/>
</dbReference>
<comment type="caution">
    <text evidence="4">Lacks conserved residue(s) required for the propagation of feature annotation.</text>
</comment>
<dbReference type="Pfam" id="PF17827">
    <property type="entry name" value="PrmC_N"/>
    <property type="match status" value="1"/>
</dbReference>
<dbReference type="CDD" id="cd02440">
    <property type="entry name" value="AdoMet_MTases"/>
    <property type="match status" value="1"/>
</dbReference>
<feature type="region of interest" description="Disordered" evidence="5">
    <location>
        <begin position="135"/>
        <end position="165"/>
    </location>
</feature>
<dbReference type="InterPro" id="IPR050320">
    <property type="entry name" value="N5-glutamine_MTase"/>
</dbReference>
<dbReference type="InterPro" id="IPR040758">
    <property type="entry name" value="PrmC_N"/>
</dbReference>
<feature type="binding site" evidence="4">
    <location>
        <begin position="244"/>
        <end position="247"/>
    </location>
    <ligand>
        <name>substrate</name>
    </ligand>
</feature>
<dbReference type="EMBL" id="VBAJ01000019">
    <property type="protein sequence ID" value="TMJ10207.1"/>
    <property type="molecule type" value="Genomic_DNA"/>
</dbReference>
<evidence type="ECO:0000313" key="9">
    <source>
        <dbReference type="Proteomes" id="UP000318661"/>
    </source>
</evidence>
<proteinExistence type="inferred from homology"/>
<evidence type="ECO:0000256" key="2">
    <source>
        <dbReference type="ARBA" id="ARBA00022679"/>
    </source>
</evidence>
<evidence type="ECO:0000259" key="6">
    <source>
        <dbReference type="Pfam" id="PF13847"/>
    </source>
</evidence>
<accession>A0A537LRC6</accession>
<dbReference type="GO" id="GO:0003676">
    <property type="term" value="F:nucleic acid binding"/>
    <property type="evidence" value="ECO:0007669"/>
    <property type="project" value="InterPro"/>
</dbReference>
<feature type="domain" description="Methyltransferase" evidence="6">
    <location>
        <begin position="166"/>
        <end position="244"/>
    </location>
</feature>
<dbReference type="NCBIfam" id="TIGR00536">
    <property type="entry name" value="hemK_fam"/>
    <property type="match status" value="1"/>
</dbReference>
<comment type="similarity">
    <text evidence="4">Belongs to the protein N5-glutamine methyltransferase family. PrmC subfamily.</text>
</comment>
<dbReference type="AlphaFoldDB" id="A0A537LRC6"/>
<dbReference type="PANTHER" id="PTHR18895:SF74">
    <property type="entry name" value="MTRF1L RELEASE FACTOR GLUTAMINE METHYLTRANSFERASE"/>
    <property type="match status" value="1"/>
</dbReference>
<evidence type="ECO:0000256" key="1">
    <source>
        <dbReference type="ARBA" id="ARBA00022603"/>
    </source>
</evidence>
<feature type="binding site" evidence="4">
    <location>
        <position position="244"/>
    </location>
    <ligand>
        <name>S-adenosyl-L-methionine</name>
        <dbReference type="ChEBI" id="CHEBI:59789"/>
    </ligand>
</feature>
<feature type="binding site" evidence="4">
    <location>
        <begin position="174"/>
        <end position="178"/>
    </location>
    <ligand>
        <name>S-adenosyl-L-methionine</name>
        <dbReference type="ChEBI" id="CHEBI:59789"/>
    </ligand>
</feature>
<evidence type="ECO:0000256" key="5">
    <source>
        <dbReference type="SAM" id="MobiDB-lite"/>
    </source>
</evidence>
<dbReference type="InterPro" id="IPR029063">
    <property type="entry name" value="SAM-dependent_MTases_sf"/>
</dbReference>
<dbReference type="SUPFAM" id="SSF53335">
    <property type="entry name" value="S-adenosyl-L-methionine-dependent methyltransferases"/>
    <property type="match status" value="1"/>
</dbReference>
<dbReference type="Pfam" id="PF13847">
    <property type="entry name" value="Methyltransf_31"/>
    <property type="match status" value="1"/>
</dbReference>
<feature type="compositionally biased region" description="Low complexity" evidence="5">
    <location>
        <begin position="139"/>
        <end position="149"/>
    </location>
</feature>
<dbReference type="GO" id="GO:0102559">
    <property type="term" value="F:peptide chain release factor N(5)-glutamine methyltransferase activity"/>
    <property type="evidence" value="ECO:0007669"/>
    <property type="project" value="UniProtKB-EC"/>
</dbReference>
<feature type="domain" description="Release factor glutamine methyltransferase N-terminal" evidence="7">
    <location>
        <begin position="32"/>
        <end position="98"/>
    </location>
</feature>
<gene>
    <name evidence="4 8" type="primary">prmC</name>
    <name evidence="8" type="ORF">E6G99_01245</name>
</gene>
<dbReference type="Gene3D" id="3.40.50.150">
    <property type="entry name" value="Vaccinia Virus protein VP39"/>
    <property type="match status" value="1"/>
</dbReference>
<dbReference type="Proteomes" id="UP000318661">
    <property type="component" value="Unassembled WGS sequence"/>
</dbReference>
<dbReference type="Gene3D" id="1.10.8.10">
    <property type="entry name" value="DNA helicase RuvA subunit, C-terminal domain"/>
    <property type="match status" value="1"/>
</dbReference>
<dbReference type="InterPro" id="IPR004556">
    <property type="entry name" value="HemK-like"/>
</dbReference>
<comment type="caution">
    <text evidence="8">The sequence shown here is derived from an EMBL/GenBank/DDBJ whole genome shotgun (WGS) entry which is preliminary data.</text>
</comment>
<feature type="binding site" evidence="4">
    <location>
        <position position="197"/>
    </location>
    <ligand>
        <name>S-adenosyl-L-methionine</name>
        <dbReference type="ChEBI" id="CHEBI:59789"/>
    </ligand>
</feature>
<dbReference type="HAMAP" id="MF_02126">
    <property type="entry name" value="RF_methyltr_PrmC"/>
    <property type="match status" value="1"/>
</dbReference>
<evidence type="ECO:0000259" key="7">
    <source>
        <dbReference type="Pfam" id="PF17827"/>
    </source>
</evidence>
<evidence type="ECO:0000256" key="4">
    <source>
        <dbReference type="HAMAP-Rule" id="MF_02126"/>
    </source>
</evidence>
<dbReference type="PANTHER" id="PTHR18895">
    <property type="entry name" value="HEMK METHYLTRANSFERASE"/>
    <property type="match status" value="1"/>
</dbReference>
<reference evidence="8 9" key="1">
    <citation type="journal article" date="2019" name="Nat. Microbiol.">
        <title>Mediterranean grassland soil C-N compound turnover is dependent on rainfall and depth, and is mediated by genomically divergent microorganisms.</title>
        <authorList>
            <person name="Diamond S."/>
            <person name="Andeer P.F."/>
            <person name="Li Z."/>
            <person name="Crits-Christoph A."/>
            <person name="Burstein D."/>
            <person name="Anantharaman K."/>
            <person name="Lane K.R."/>
            <person name="Thomas B.C."/>
            <person name="Pan C."/>
            <person name="Northen T.R."/>
            <person name="Banfield J.F."/>
        </authorList>
    </citation>
    <scope>NUCLEOTIDE SEQUENCE [LARGE SCALE GENOMIC DNA]</scope>
    <source>
        <strain evidence="8">NP_2</strain>
    </source>
</reference>
<dbReference type="NCBIfam" id="TIGR03534">
    <property type="entry name" value="RF_mod_PrmC"/>
    <property type="match status" value="1"/>
</dbReference>
<dbReference type="PROSITE" id="PS00092">
    <property type="entry name" value="N6_MTASE"/>
    <property type="match status" value="1"/>
</dbReference>
<dbReference type="EC" id="2.1.1.297" evidence="4"/>